<evidence type="ECO:0000313" key="6">
    <source>
        <dbReference type="EMBL" id="MCL6268952.1"/>
    </source>
</evidence>
<accession>A0ABT0PC42</accession>
<evidence type="ECO:0000259" key="5">
    <source>
        <dbReference type="Pfam" id="PF13649"/>
    </source>
</evidence>
<feature type="transmembrane region" description="Helical" evidence="4">
    <location>
        <begin position="12"/>
        <end position="33"/>
    </location>
</feature>
<keyword evidence="1 6" id="KW-0489">Methyltransferase</keyword>
<dbReference type="SUPFAM" id="SSF53335">
    <property type="entry name" value="S-adenosyl-L-methionine-dependent methyltransferases"/>
    <property type="match status" value="1"/>
</dbReference>
<dbReference type="PANTHER" id="PTHR13610">
    <property type="entry name" value="METHYLTRANSFERASE DOMAIN-CONTAINING PROTEIN"/>
    <property type="match status" value="1"/>
</dbReference>
<dbReference type="CDD" id="cd02440">
    <property type="entry name" value="AdoMet_MTases"/>
    <property type="match status" value="1"/>
</dbReference>
<evidence type="ECO:0000256" key="4">
    <source>
        <dbReference type="SAM" id="Phobius"/>
    </source>
</evidence>
<evidence type="ECO:0000256" key="2">
    <source>
        <dbReference type="ARBA" id="ARBA00022679"/>
    </source>
</evidence>
<evidence type="ECO:0000256" key="1">
    <source>
        <dbReference type="ARBA" id="ARBA00022603"/>
    </source>
</evidence>
<dbReference type="InterPro" id="IPR026170">
    <property type="entry name" value="FAM173A/B"/>
</dbReference>
<dbReference type="Pfam" id="PF13649">
    <property type="entry name" value="Methyltransf_25"/>
    <property type="match status" value="1"/>
</dbReference>
<dbReference type="Proteomes" id="UP001203338">
    <property type="component" value="Unassembled WGS sequence"/>
</dbReference>
<feature type="domain" description="Methyltransferase" evidence="5">
    <location>
        <begin position="95"/>
        <end position="163"/>
    </location>
</feature>
<proteinExistence type="predicted"/>
<reference evidence="6 7" key="1">
    <citation type="submission" date="2022-05" db="EMBL/GenBank/DDBJ databases">
        <authorList>
            <person name="Park J.-S."/>
        </authorList>
    </citation>
    <scope>NUCLEOTIDE SEQUENCE [LARGE SCALE GENOMIC DNA]</scope>
    <source>
        <strain evidence="6 7">2012CJ34-2</strain>
    </source>
</reference>
<dbReference type="EMBL" id="JAMFLX010000003">
    <property type="protein sequence ID" value="MCL6268952.1"/>
    <property type="molecule type" value="Genomic_DNA"/>
</dbReference>
<sequence length="274" mass="30731">MNWKNAGENPFIGWFRMLITEACLSLVGVRFIFQRQFLWFESRRRLVYLFCSPWAISRRFLDDRGELEAQGYGETPLVTLEAVARRLELSTGDRILELGCGTGRNCVWLAANYGCHIDGVEQIPTLVRISQRLLKGSSLTDKVTLSCMDMFELDMSSYRLVYVDCTAMSEACIRQVAMLCAGLPNEARVVTVNASLSELMPERFQLERVFPGLFIWGWSDMRIQRVGMPEDYLDSPQVDSQSDHFNGNCGSFAAADTEAGDSALATGAAQGMNQ</sequence>
<organism evidence="6 7">
    <name type="scientific">Parendozoicomonas callyspongiae</name>
    <dbReference type="NCBI Taxonomy" id="2942213"/>
    <lineage>
        <taxon>Bacteria</taxon>
        <taxon>Pseudomonadati</taxon>
        <taxon>Pseudomonadota</taxon>
        <taxon>Gammaproteobacteria</taxon>
        <taxon>Oceanospirillales</taxon>
        <taxon>Endozoicomonadaceae</taxon>
        <taxon>Parendozoicomonas</taxon>
    </lineage>
</organism>
<dbReference type="InterPro" id="IPR041698">
    <property type="entry name" value="Methyltransf_25"/>
</dbReference>
<keyword evidence="4" id="KW-0472">Membrane</keyword>
<dbReference type="GO" id="GO:0032259">
    <property type="term" value="P:methylation"/>
    <property type="evidence" value="ECO:0007669"/>
    <property type="project" value="UniProtKB-KW"/>
</dbReference>
<keyword evidence="3" id="KW-0949">S-adenosyl-L-methionine</keyword>
<keyword evidence="4" id="KW-1133">Transmembrane helix</keyword>
<comment type="caution">
    <text evidence="6">The sequence shown here is derived from an EMBL/GenBank/DDBJ whole genome shotgun (WGS) entry which is preliminary data.</text>
</comment>
<dbReference type="InterPro" id="IPR029063">
    <property type="entry name" value="SAM-dependent_MTases_sf"/>
</dbReference>
<name>A0ABT0PC42_9GAMM</name>
<gene>
    <name evidence="6" type="ORF">M3P05_03200</name>
</gene>
<evidence type="ECO:0000313" key="7">
    <source>
        <dbReference type="Proteomes" id="UP001203338"/>
    </source>
</evidence>
<keyword evidence="2" id="KW-0808">Transferase</keyword>
<keyword evidence="4" id="KW-0812">Transmembrane</keyword>
<dbReference type="Gene3D" id="3.40.50.150">
    <property type="entry name" value="Vaccinia Virus protein VP39"/>
    <property type="match status" value="1"/>
</dbReference>
<dbReference type="GO" id="GO:0008168">
    <property type="term" value="F:methyltransferase activity"/>
    <property type="evidence" value="ECO:0007669"/>
    <property type="project" value="UniProtKB-KW"/>
</dbReference>
<protein>
    <submittedName>
        <fullName evidence="6">Class I SAM-dependent methyltransferase</fullName>
    </submittedName>
</protein>
<dbReference type="RefSeq" id="WP_249697783.1">
    <property type="nucleotide sequence ID" value="NZ_JAMFLX010000003.1"/>
</dbReference>
<dbReference type="PANTHER" id="PTHR13610:SF11">
    <property type="entry name" value="METHYLTRANSFERASE DOMAIN-CONTAINING PROTEIN"/>
    <property type="match status" value="1"/>
</dbReference>
<keyword evidence="7" id="KW-1185">Reference proteome</keyword>
<evidence type="ECO:0000256" key="3">
    <source>
        <dbReference type="ARBA" id="ARBA00022691"/>
    </source>
</evidence>